<keyword evidence="2" id="KW-0560">Oxidoreductase</keyword>
<evidence type="ECO:0000313" key="5">
    <source>
        <dbReference type="EMBL" id="KAK9407260.1"/>
    </source>
</evidence>
<dbReference type="PANTHER" id="PTHR43313">
    <property type="entry name" value="SHORT-CHAIN DEHYDROGENASE/REDUCTASE FAMILY 9C"/>
    <property type="match status" value="1"/>
</dbReference>
<dbReference type="GO" id="GO:0008202">
    <property type="term" value="P:steroid metabolic process"/>
    <property type="evidence" value="ECO:0007669"/>
    <property type="project" value="TreeGrafter"/>
</dbReference>
<dbReference type="AlphaFoldDB" id="A0AAW1BZ06"/>
<reference evidence="5 6" key="1">
    <citation type="journal article" date="2024" name="Proc. Natl. Acad. Sci. U.S.A.">
        <title>The genetic regulatory architecture and epigenomic basis for age-related changes in rattlesnake venom.</title>
        <authorList>
            <person name="Hogan M.P."/>
            <person name="Holding M.L."/>
            <person name="Nystrom G.S."/>
            <person name="Colston T.J."/>
            <person name="Bartlett D.A."/>
            <person name="Mason A.J."/>
            <person name="Ellsworth S.A."/>
            <person name="Rautsaw R.M."/>
            <person name="Lawrence K.C."/>
            <person name="Strickland J.L."/>
            <person name="He B."/>
            <person name="Fraser P."/>
            <person name="Margres M.J."/>
            <person name="Gilbert D.M."/>
            <person name="Gibbs H.L."/>
            <person name="Parkinson C.L."/>
            <person name="Rokyta D.R."/>
        </authorList>
    </citation>
    <scope>NUCLEOTIDE SEQUENCE [LARGE SCALE GENOMIC DNA]</scope>
    <source>
        <strain evidence="5">DRR0105</strain>
    </source>
</reference>
<gene>
    <name evidence="5" type="ORF">NXF25_006034</name>
</gene>
<keyword evidence="6" id="KW-1185">Reference proteome</keyword>
<evidence type="ECO:0000256" key="2">
    <source>
        <dbReference type="ARBA" id="ARBA00023002"/>
    </source>
</evidence>
<keyword evidence="4" id="KW-0472">Membrane</keyword>
<dbReference type="Gene3D" id="3.40.50.720">
    <property type="entry name" value="NAD(P)-binding Rossmann-like Domain"/>
    <property type="match status" value="1"/>
</dbReference>
<evidence type="ECO:0000313" key="6">
    <source>
        <dbReference type="Proteomes" id="UP001474421"/>
    </source>
</evidence>
<dbReference type="InterPro" id="IPR036291">
    <property type="entry name" value="NAD(P)-bd_dom_sf"/>
</dbReference>
<protein>
    <submittedName>
        <fullName evidence="5">17-beta-hydroxysteroid dehydrogenase type 6-like</fullName>
    </submittedName>
</protein>
<name>A0AAW1BZ06_CROAD</name>
<dbReference type="SUPFAM" id="SSF51735">
    <property type="entry name" value="NAD(P)-binding Rossmann-fold domains"/>
    <property type="match status" value="1"/>
</dbReference>
<evidence type="ECO:0000256" key="4">
    <source>
        <dbReference type="SAM" id="Phobius"/>
    </source>
</evidence>
<organism evidence="5 6">
    <name type="scientific">Crotalus adamanteus</name>
    <name type="common">Eastern diamondback rattlesnake</name>
    <dbReference type="NCBI Taxonomy" id="8729"/>
    <lineage>
        <taxon>Eukaryota</taxon>
        <taxon>Metazoa</taxon>
        <taxon>Chordata</taxon>
        <taxon>Craniata</taxon>
        <taxon>Vertebrata</taxon>
        <taxon>Euteleostomi</taxon>
        <taxon>Lepidosauria</taxon>
        <taxon>Squamata</taxon>
        <taxon>Bifurcata</taxon>
        <taxon>Unidentata</taxon>
        <taxon>Episquamata</taxon>
        <taxon>Toxicofera</taxon>
        <taxon>Serpentes</taxon>
        <taxon>Colubroidea</taxon>
        <taxon>Viperidae</taxon>
        <taxon>Crotalinae</taxon>
        <taxon>Crotalus</taxon>
    </lineage>
</organism>
<dbReference type="EMBL" id="JAOTOJ010000002">
    <property type="protein sequence ID" value="KAK9407260.1"/>
    <property type="molecule type" value="Genomic_DNA"/>
</dbReference>
<comment type="similarity">
    <text evidence="1 3">Belongs to the short-chain dehydrogenases/reductases (SDR) family.</text>
</comment>
<dbReference type="PRINTS" id="PR00081">
    <property type="entry name" value="GDHRDH"/>
</dbReference>
<feature type="transmembrane region" description="Helical" evidence="4">
    <location>
        <begin position="37"/>
        <end position="54"/>
    </location>
</feature>
<dbReference type="Proteomes" id="UP001474421">
    <property type="component" value="Unassembled WGS sequence"/>
</dbReference>
<evidence type="ECO:0000256" key="1">
    <source>
        <dbReference type="ARBA" id="ARBA00006484"/>
    </source>
</evidence>
<comment type="caution">
    <text evidence="5">The sequence shown here is derived from an EMBL/GenBank/DDBJ whole genome shotgun (WGS) entry which is preliminary data.</text>
</comment>
<accession>A0AAW1BZ06</accession>
<sequence length="354" mass="39872">MPQKPFEPTLVEYMTAPPDSDIPLVGEQLEASLPASMWFYLALAILLYFVIRSYREKQQVDNLREKHVFITGCDSGFGNQLARQLDAQGLCVLAACLTQKGAQQLERLTSDRLKTTLLDVTSSESIEAATAWVKECVGNKGLWGLVNNAGIVHPISPNEWLTKEDYMKVLNVNLIGLIDVTLHMLPLVKKARGRVVNMSSIVGRLSTMGGGYCLSKYGVEAFSDSLRREIHSFGVKVAIIEPGYFRTSMTDIQKTLECMEQQWIKAPEEIKESYGQPYFDAFCEMIKVQLATRCCTDLYKVTDCMEHALISKYPYTRYSAGWDSRWIFVPLSYLPTSVVDFVLTRSYPKPAQAL</sequence>
<dbReference type="InterPro" id="IPR002347">
    <property type="entry name" value="SDR_fam"/>
</dbReference>
<evidence type="ECO:0000256" key="3">
    <source>
        <dbReference type="RuleBase" id="RU000363"/>
    </source>
</evidence>
<dbReference type="PRINTS" id="PR00080">
    <property type="entry name" value="SDRFAMILY"/>
</dbReference>
<dbReference type="GO" id="GO:0016491">
    <property type="term" value="F:oxidoreductase activity"/>
    <property type="evidence" value="ECO:0007669"/>
    <property type="project" value="UniProtKB-KW"/>
</dbReference>
<dbReference type="FunFam" id="3.40.50.720:FF:000074">
    <property type="entry name" value="Retinol dehydrogenase type 1"/>
    <property type="match status" value="1"/>
</dbReference>
<proteinExistence type="inferred from homology"/>
<dbReference type="Pfam" id="PF00106">
    <property type="entry name" value="adh_short"/>
    <property type="match status" value="1"/>
</dbReference>
<keyword evidence="4" id="KW-1133">Transmembrane helix</keyword>
<dbReference type="PANTHER" id="PTHR43313:SF4">
    <property type="entry name" value="17-BETA-HYDROXYSTEROID DEHYDROGENASE TYPE 6"/>
    <property type="match status" value="1"/>
</dbReference>
<keyword evidence="4" id="KW-0812">Transmembrane</keyword>